<gene>
    <name evidence="2" type="ORF">NG743_05505</name>
</gene>
<sequence length="709" mass="78001">MKRRRFLQQISGLLAALGLAETEWLSLGNPYYQALAQSHQRKLALLIGINQYPQSPALGGCVTDVELQTELLINRCGFAAADILTLTDEQASKDFITAAFLDHLGKQAKSGDVVIFHFSGYGTRVDLGTGILANAIVPVDENNLLGTKSRNYLLTETLLLLLRSLPTNQVTAILDTSYNHAPKLKPTGLRVRTRPQSSAAILQIEESEFLSQLKNRQLANHHPLIINATAAPNQQAGEFIFSNGTVGLLTYALTQYLWETTPAKTISVFLSGVATSMYQLGGKQQPSLLNELNKFPNALIIDYFPIDNLRSIGVIQAVEEDGKIFKLWLGGLPLHVLTNYGVNSRLILQTGAELTVKSRSGLVAKAQLTNREITNLPQVGQIVQESIRILPRNIFVNVALDEHLERIEVVDATSVFSGISRIANIITTQETADYVFGKVAQVPSRYGLFCLGGEPIINTIGEVGEAVKVAVQRLTPQFSTLLASKLWQLTENQGSSRLPVRATLEVVNSIVPRVFMVRDTLGTASQDNILQPPGYEGIAMPTIPLGSRLQYKVENLSDRPIYLILVGLNNNQNAFAFYPWEVFPETEIPPTKPQLIEILIPPGQTMKIPDNQSEPGWLLPTRYTFCEHQIILSTAPFQETLAALATTKYSTTDQQAISPLVNPLEVAQAILQDLHNASKVKTDMNITTNDAYILAVNNWASLNFSFQVV</sequence>
<dbReference type="Gene3D" id="3.40.50.1460">
    <property type="match status" value="1"/>
</dbReference>
<evidence type="ECO:0000313" key="2">
    <source>
        <dbReference type="EMBL" id="UUO17889.1"/>
    </source>
</evidence>
<proteinExistence type="predicted"/>
<dbReference type="InterPro" id="IPR029030">
    <property type="entry name" value="Caspase-like_dom_sf"/>
</dbReference>
<dbReference type="PIRSF" id="PIRSF007398">
    <property type="entry name" value="Sll0148_caspase"/>
    <property type="match status" value="1"/>
</dbReference>
<keyword evidence="3" id="KW-1185">Reference proteome</keyword>
<dbReference type="PANTHER" id="PTHR48104:SF30">
    <property type="entry name" value="METACASPASE-1"/>
    <property type="match status" value="1"/>
</dbReference>
<protein>
    <submittedName>
        <fullName evidence="2">Caspase family protein</fullName>
    </submittedName>
</protein>
<dbReference type="InterPro" id="IPR050452">
    <property type="entry name" value="Metacaspase"/>
</dbReference>
<evidence type="ECO:0000259" key="1">
    <source>
        <dbReference type="Pfam" id="PF00656"/>
    </source>
</evidence>
<accession>A0ABY5M448</accession>
<dbReference type="Pfam" id="PF00656">
    <property type="entry name" value="Peptidase_C14"/>
    <property type="match status" value="1"/>
</dbReference>
<dbReference type="InterPro" id="IPR011600">
    <property type="entry name" value="Pept_C14_caspase"/>
</dbReference>
<organism evidence="2 3">
    <name type="scientific">Dolichospermum heterosporum TAC447</name>
    <dbReference type="NCBI Taxonomy" id="747523"/>
    <lineage>
        <taxon>Bacteria</taxon>
        <taxon>Bacillati</taxon>
        <taxon>Cyanobacteriota</taxon>
        <taxon>Cyanophyceae</taxon>
        <taxon>Nostocales</taxon>
        <taxon>Aphanizomenonaceae</taxon>
        <taxon>Dolichospermum</taxon>
        <taxon>Dolichospermum heterosporum</taxon>
    </lineage>
</organism>
<evidence type="ECO:0000313" key="3">
    <source>
        <dbReference type="Proteomes" id="UP001057561"/>
    </source>
</evidence>
<dbReference type="PANTHER" id="PTHR48104">
    <property type="entry name" value="METACASPASE-4"/>
    <property type="match status" value="1"/>
</dbReference>
<dbReference type="EMBL" id="CP099464">
    <property type="protein sequence ID" value="UUO17889.1"/>
    <property type="molecule type" value="Genomic_DNA"/>
</dbReference>
<name>A0ABY5M448_9CYAN</name>
<dbReference type="Proteomes" id="UP001057561">
    <property type="component" value="Chromosome"/>
</dbReference>
<feature type="domain" description="Peptidase C14 caspase" evidence="1">
    <location>
        <begin position="41"/>
        <end position="292"/>
    </location>
</feature>
<dbReference type="SUPFAM" id="SSF52129">
    <property type="entry name" value="Caspase-like"/>
    <property type="match status" value="1"/>
</dbReference>
<dbReference type="RefSeq" id="WP_257122122.1">
    <property type="nucleotide sequence ID" value="NZ_CP099464.1"/>
</dbReference>
<reference evidence="2" key="1">
    <citation type="submission" date="2022-06" db="EMBL/GenBank/DDBJ databases">
        <title>Nostosin G and Spiroidesin B from the Cyanobacterium Dolichospermum sp. NIES-1697.</title>
        <authorList>
            <person name="Phan C.-S."/>
            <person name="Mehjabin J.J."/>
            <person name="Anas A.R.J."/>
            <person name="Hayasaka M."/>
            <person name="Onoki R."/>
            <person name="Wang J."/>
            <person name="Umezawa T."/>
            <person name="Washio K."/>
            <person name="Morikawa M."/>
            <person name="Okino T."/>
        </authorList>
    </citation>
    <scope>NUCLEOTIDE SEQUENCE</scope>
    <source>
        <strain evidence="2">NIES-1697</strain>
    </source>
</reference>
<dbReference type="InterPro" id="IPR011189">
    <property type="entry name" value="UCP_caspase_lke"/>
</dbReference>